<gene>
    <name evidence="9" type="primary">pol</name>
    <name evidence="9" type="ORF">CR513_31838</name>
</gene>
<dbReference type="GO" id="GO:0004519">
    <property type="term" value="F:endonuclease activity"/>
    <property type="evidence" value="ECO:0007669"/>
    <property type="project" value="UniProtKB-KW"/>
</dbReference>
<reference evidence="9" key="1">
    <citation type="submission" date="2018-05" db="EMBL/GenBank/DDBJ databases">
        <title>Draft genome of Mucuna pruriens seed.</title>
        <authorList>
            <person name="Nnadi N.E."/>
            <person name="Vos R."/>
            <person name="Hasami M.H."/>
            <person name="Devisetty U.K."/>
            <person name="Aguiy J.C."/>
        </authorList>
    </citation>
    <scope>NUCLEOTIDE SEQUENCE [LARGE SCALE GENOMIC DNA]</scope>
    <source>
        <strain evidence="9">JCA_2017</strain>
    </source>
</reference>
<sequence>MADVDSIFELLLIGLHLLGLLGVKLGLIWFGRDGVGLGRDDFFSAESSYDGPENISVEPARKEERFIKNFSKIALPLSKLLQKNVDFVYDEACVEAFEELKTRLTSTPILQAQNWELPIELMCDASNSALGVVLGQRVEVGKLAYVISYTSQTMELAHINYITTEKELLAIVFPLDKFRAYLLGSKVIVFSNHVALKYLVKKLDAKPRLIRWMLLLQKFNLEFKDKKGAFRMSSSSQCSISATPLLEAAIMGQLGLLGRSLIVASIGLPFTETQINSSRPVSNVNESGWQSAEGMKCLNNQWVEAIATRTNDAKMIVDFLKFGVPKALINDQGTHFYNRVMSSLCDKYGVIHKNRYSISPSDQRPS</sequence>
<keyword evidence="1" id="KW-0808">Transferase</keyword>
<feature type="non-terminal residue" evidence="9">
    <location>
        <position position="1"/>
    </location>
</feature>
<dbReference type="EMBL" id="QJKJ01006420">
    <property type="protein sequence ID" value="RDX86785.1"/>
    <property type="molecule type" value="Genomic_DNA"/>
</dbReference>
<dbReference type="CDD" id="cd09274">
    <property type="entry name" value="RNase_HI_RT_Ty3"/>
    <property type="match status" value="1"/>
</dbReference>
<dbReference type="InterPro" id="IPR043128">
    <property type="entry name" value="Rev_trsase/Diguanyl_cyclase"/>
</dbReference>
<evidence type="ECO:0000313" key="10">
    <source>
        <dbReference type="Proteomes" id="UP000257109"/>
    </source>
</evidence>
<dbReference type="InterPro" id="IPR050951">
    <property type="entry name" value="Retrovirus_Pol_polyprotein"/>
</dbReference>
<evidence type="ECO:0000256" key="4">
    <source>
        <dbReference type="ARBA" id="ARBA00022759"/>
    </source>
</evidence>
<evidence type="ECO:0000259" key="8">
    <source>
        <dbReference type="Pfam" id="PF17917"/>
    </source>
</evidence>
<keyword evidence="7" id="KW-0472">Membrane</keyword>
<keyword evidence="3" id="KW-0540">Nuclease</keyword>
<keyword evidence="7" id="KW-0812">Transmembrane</keyword>
<dbReference type="AlphaFoldDB" id="A0A371G8D6"/>
<comment type="caution">
    <text evidence="9">The sequence shown here is derived from an EMBL/GenBank/DDBJ whole genome shotgun (WGS) entry which is preliminary data.</text>
</comment>
<name>A0A371G8D6_MUCPR</name>
<evidence type="ECO:0000256" key="5">
    <source>
        <dbReference type="ARBA" id="ARBA00022801"/>
    </source>
</evidence>
<keyword evidence="7" id="KW-1133">Transmembrane helix</keyword>
<accession>A0A371G8D6</accession>
<proteinExistence type="predicted"/>
<dbReference type="OrthoDB" id="1432176at2759"/>
<dbReference type="Pfam" id="PF17917">
    <property type="entry name" value="RT_RNaseH"/>
    <property type="match status" value="1"/>
</dbReference>
<dbReference type="PANTHER" id="PTHR37984">
    <property type="entry name" value="PROTEIN CBG26694"/>
    <property type="match status" value="1"/>
</dbReference>
<dbReference type="GO" id="GO:0003964">
    <property type="term" value="F:RNA-directed DNA polymerase activity"/>
    <property type="evidence" value="ECO:0007669"/>
    <property type="project" value="UniProtKB-KW"/>
</dbReference>
<dbReference type="Gene3D" id="3.30.420.10">
    <property type="entry name" value="Ribonuclease H-like superfamily/Ribonuclease H"/>
    <property type="match status" value="1"/>
</dbReference>
<protein>
    <submittedName>
        <fullName evidence="9">Retrovirus-related Pol polyprotein from transposon 17.6</fullName>
    </submittedName>
</protein>
<feature type="transmembrane region" description="Helical" evidence="7">
    <location>
        <begin position="6"/>
        <end position="30"/>
    </location>
</feature>
<dbReference type="GO" id="GO:0003676">
    <property type="term" value="F:nucleic acid binding"/>
    <property type="evidence" value="ECO:0007669"/>
    <property type="project" value="InterPro"/>
</dbReference>
<organism evidence="9 10">
    <name type="scientific">Mucuna pruriens</name>
    <name type="common">Velvet bean</name>
    <name type="synonym">Dolichos pruriens</name>
    <dbReference type="NCBI Taxonomy" id="157652"/>
    <lineage>
        <taxon>Eukaryota</taxon>
        <taxon>Viridiplantae</taxon>
        <taxon>Streptophyta</taxon>
        <taxon>Embryophyta</taxon>
        <taxon>Tracheophyta</taxon>
        <taxon>Spermatophyta</taxon>
        <taxon>Magnoliopsida</taxon>
        <taxon>eudicotyledons</taxon>
        <taxon>Gunneridae</taxon>
        <taxon>Pentapetalae</taxon>
        <taxon>rosids</taxon>
        <taxon>fabids</taxon>
        <taxon>Fabales</taxon>
        <taxon>Fabaceae</taxon>
        <taxon>Papilionoideae</taxon>
        <taxon>50 kb inversion clade</taxon>
        <taxon>NPAAA clade</taxon>
        <taxon>indigoferoid/millettioid clade</taxon>
        <taxon>Phaseoleae</taxon>
        <taxon>Mucuna</taxon>
    </lineage>
</organism>
<dbReference type="SUPFAM" id="SSF56672">
    <property type="entry name" value="DNA/RNA polymerases"/>
    <property type="match status" value="1"/>
</dbReference>
<dbReference type="Gene3D" id="3.30.70.270">
    <property type="match status" value="1"/>
</dbReference>
<dbReference type="InterPro" id="IPR043502">
    <property type="entry name" value="DNA/RNA_pol_sf"/>
</dbReference>
<dbReference type="InterPro" id="IPR012337">
    <property type="entry name" value="RNaseH-like_sf"/>
</dbReference>
<dbReference type="InterPro" id="IPR036397">
    <property type="entry name" value="RNaseH_sf"/>
</dbReference>
<feature type="domain" description="Reverse transcriptase RNase H-like" evidence="8">
    <location>
        <begin position="116"/>
        <end position="219"/>
    </location>
</feature>
<keyword evidence="4" id="KW-0255">Endonuclease</keyword>
<dbReference type="PANTHER" id="PTHR37984:SF5">
    <property type="entry name" value="PROTEIN NYNRIN-LIKE"/>
    <property type="match status" value="1"/>
</dbReference>
<keyword evidence="6" id="KW-0695">RNA-directed DNA polymerase</keyword>
<evidence type="ECO:0000256" key="6">
    <source>
        <dbReference type="ARBA" id="ARBA00022918"/>
    </source>
</evidence>
<evidence type="ECO:0000256" key="2">
    <source>
        <dbReference type="ARBA" id="ARBA00022695"/>
    </source>
</evidence>
<keyword evidence="5" id="KW-0378">Hydrolase</keyword>
<evidence type="ECO:0000256" key="1">
    <source>
        <dbReference type="ARBA" id="ARBA00022679"/>
    </source>
</evidence>
<evidence type="ECO:0000256" key="3">
    <source>
        <dbReference type="ARBA" id="ARBA00022722"/>
    </source>
</evidence>
<keyword evidence="2" id="KW-0548">Nucleotidyltransferase</keyword>
<dbReference type="InterPro" id="IPR041373">
    <property type="entry name" value="RT_RNaseH"/>
</dbReference>
<dbReference type="SUPFAM" id="SSF53098">
    <property type="entry name" value="Ribonuclease H-like"/>
    <property type="match status" value="1"/>
</dbReference>
<evidence type="ECO:0000256" key="7">
    <source>
        <dbReference type="SAM" id="Phobius"/>
    </source>
</evidence>
<dbReference type="GO" id="GO:0016787">
    <property type="term" value="F:hydrolase activity"/>
    <property type="evidence" value="ECO:0007669"/>
    <property type="project" value="UniProtKB-KW"/>
</dbReference>
<keyword evidence="10" id="KW-1185">Reference proteome</keyword>
<dbReference type="Proteomes" id="UP000257109">
    <property type="component" value="Unassembled WGS sequence"/>
</dbReference>
<evidence type="ECO:0000313" key="9">
    <source>
        <dbReference type="EMBL" id="RDX86785.1"/>
    </source>
</evidence>